<keyword evidence="2" id="KW-0862">Zinc</keyword>
<feature type="binding site" evidence="2">
    <location>
        <position position="282"/>
    </location>
    <ligand>
        <name>Zn(2+)</name>
        <dbReference type="ChEBI" id="CHEBI:29105"/>
        <label>2</label>
    </ligand>
</feature>
<dbReference type="InterPro" id="IPR000541">
    <property type="entry name" value="Ncs6/Tuc1/Ctu1"/>
</dbReference>
<dbReference type="EMBL" id="DUAV01000025">
    <property type="protein sequence ID" value="HIG63632.1"/>
    <property type="molecule type" value="Genomic_DNA"/>
</dbReference>
<dbReference type="GO" id="GO:0000049">
    <property type="term" value="F:tRNA binding"/>
    <property type="evidence" value="ECO:0007669"/>
    <property type="project" value="InterPro"/>
</dbReference>
<feature type="binding site" evidence="3">
    <location>
        <begin position="58"/>
        <end position="60"/>
    </location>
    <ligand>
        <name>ATP</name>
        <dbReference type="ChEBI" id="CHEBI:30616"/>
    </ligand>
</feature>
<accession>A0A7C8DP27</accession>
<dbReference type="InterPro" id="IPR035107">
    <property type="entry name" value="tRNA_thiolation_TtcA_Ctu1"/>
</dbReference>
<keyword evidence="3" id="KW-0547">Nucleotide-binding</keyword>
<sequence>MACRACTTAPVLDRRYSGESLCQRHFVSAVEKSVQRELRQQVSALEASGEPLQRIAVALSGGKDSTVALHLVREWAAQRRLELVALAIDEGIAGYRAPALECARRGCDALGVELRVSAYHDLVGIGLDELLQAQPPAGSPCSPCGILRRRALNLAAREAGVDALVLGHNLDDCAQTVLMNHARGDVARLQRMAPHTHRQPGMVPRLLPLRRIPEQEIYLLALLQDWEFHDGDCPHAAAAQRNLFRDLLLQLEQAQPGTRHGLLRGMDRMRESLEAPQPLARCPTCGEPAGGLGECQFCRQFGAFAV</sequence>
<comment type="caution">
    <text evidence="5">The sequence shown here is derived from an EMBL/GenBank/DDBJ whole genome shotgun (WGS) entry which is preliminary data.</text>
</comment>
<feature type="binding site" evidence="2">
    <location>
        <position position="298"/>
    </location>
    <ligand>
        <name>Zn(2+)</name>
        <dbReference type="ChEBI" id="CHEBI:29105"/>
        <label>2</label>
    </ligand>
</feature>
<dbReference type="GO" id="GO:0002143">
    <property type="term" value="P:tRNA wobble position uridine thiolation"/>
    <property type="evidence" value="ECO:0007669"/>
    <property type="project" value="TreeGrafter"/>
</dbReference>
<dbReference type="Proteomes" id="UP000589516">
    <property type="component" value="Unassembled WGS sequence"/>
</dbReference>
<dbReference type="PANTHER" id="PTHR11807:SF12">
    <property type="entry name" value="CYTOPLASMIC TRNA 2-THIOLATION PROTEIN 1"/>
    <property type="match status" value="1"/>
</dbReference>
<evidence type="ECO:0000259" key="4">
    <source>
        <dbReference type="Pfam" id="PF01171"/>
    </source>
</evidence>
<evidence type="ECO:0000256" key="3">
    <source>
        <dbReference type="PIRSR" id="PIRSR004976-51"/>
    </source>
</evidence>
<proteinExistence type="predicted"/>
<feature type="domain" description="tRNA(Ile)-lysidine/2-thiocytidine synthase N-terminal" evidence="4">
    <location>
        <begin position="55"/>
        <end position="245"/>
    </location>
</feature>
<feature type="binding site" evidence="3">
    <location>
        <position position="88"/>
    </location>
    <ligand>
        <name>ATP</name>
        <dbReference type="ChEBI" id="CHEBI:30616"/>
    </ligand>
</feature>
<dbReference type="PANTHER" id="PTHR11807">
    <property type="entry name" value="ATPASES OF THE PP SUPERFAMILY-RELATED"/>
    <property type="match status" value="1"/>
</dbReference>
<name>A0A7C8DP27_9ARCH</name>
<dbReference type="Gene3D" id="3.40.50.620">
    <property type="entry name" value="HUPs"/>
    <property type="match status" value="1"/>
</dbReference>
<dbReference type="InterPro" id="IPR011063">
    <property type="entry name" value="TilS/TtcA_N"/>
</dbReference>
<feature type="binding site" evidence="2">
    <location>
        <position position="295"/>
    </location>
    <ligand>
        <name>Zn(2+)</name>
        <dbReference type="ChEBI" id="CHEBI:29105"/>
        <label>2</label>
    </ligand>
</feature>
<evidence type="ECO:0000256" key="2">
    <source>
        <dbReference type="PIRSR" id="PIRSR004976-50"/>
    </source>
</evidence>
<dbReference type="NCBIfam" id="TIGR00269">
    <property type="entry name" value="TIGR00269 family protein"/>
    <property type="match status" value="1"/>
</dbReference>
<dbReference type="AlphaFoldDB" id="A0A7C8DP27"/>
<feature type="binding site" evidence="2">
    <location>
        <position position="285"/>
    </location>
    <ligand>
        <name>Zn(2+)</name>
        <dbReference type="ChEBI" id="CHEBI:29105"/>
        <label>2</label>
    </ligand>
</feature>
<keyword evidence="2" id="KW-0479">Metal-binding</keyword>
<reference evidence="6" key="1">
    <citation type="journal article" date="2019" name="bioRxiv">
        <title>Genome diversification in globally distributed novel marine Proteobacteria is linked to environmental adaptation.</title>
        <authorList>
            <person name="Zhou Z."/>
            <person name="Tran P.Q."/>
            <person name="Kieft K."/>
            <person name="Anantharaman K."/>
        </authorList>
    </citation>
    <scope>NUCLEOTIDE SEQUENCE [LARGE SCALE GENOMIC DNA]</scope>
</reference>
<feature type="binding site" evidence="3">
    <location>
        <position position="172"/>
    </location>
    <ligand>
        <name>ATP</name>
        <dbReference type="ChEBI" id="CHEBI:30616"/>
    </ligand>
</feature>
<dbReference type="GO" id="GO:0002144">
    <property type="term" value="C:cytosolic tRNA wobble base thiouridylase complex"/>
    <property type="evidence" value="ECO:0007669"/>
    <property type="project" value="TreeGrafter"/>
</dbReference>
<dbReference type="SUPFAM" id="SSF52402">
    <property type="entry name" value="Adenine nucleotide alpha hydrolases-like"/>
    <property type="match status" value="1"/>
</dbReference>
<feature type="binding site" evidence="3">
    <location>
        <position position="64"/>
    </location>
    <ligand>
        <name>ATP</name>
        <dbReference type="ChEBI" id="CHEBI:30616"/>
    </ligand>
</feature>
<keyword evidence="3" id="KW-0067">ATP-binding</keyword>
<evidence type="ECO:0000313" key="5">
    <source>
        <dbReference type="EMBL" id="HIG63632.1"/>
    </source>
</evidence>
<gene>
    <name evidence="5" type="ORF">EYQ16_03835</name>
</gene>
<evidence type="ECO:0000256" key="1">
    <source>
        <dbReference type="ARBA" id="ARBA00022679"/>
    </source>
</evidence>
<dbReference type="GO" id="GO:0046872">
    <property type="term" value="F:metal ion binding"/>
    <property type="evidence" value="ECO:0007669"/>
    <property type="project" value="UniProtKB-KW"/>
</dbReference>
<dbReference type="Pfam" id="PF01171">
    <property type="entry name" value="ATP_bind_3"/>
    <property type="match status" value="1"/>
</dbReference>
<protein>
    <submittedName>
        <fullName evidence="5">TIGR00269 family protein</fullName>
    </submittedName>
</protein>
<feature type="binding site" evidence="2">
    <location>
        <position position="22"/>
    </location>
    <ligand>
        <name>Zn(2+)</name>
        <dbReference type="ChEBI" id="CHEBI:29105"/>
        <label>1</label>
    </ligand>
</feature>
<feature type="binding site" evidence="2">
    <location>
        <position position="25"/>
    </location>
    <ligand>
        <name>Zn(2+)</name>
        <dbReference type="ChEBI" id="CHEBI:29105"/>
        <label>1</label>
    </ligand>
</feature>
<dbReference type="InterPro" id="IPR014729">
    <property type="entry name" value="Rossmann-like_a/b/a_fold"/>
</dbReference>
<feature type="binding site" evidence="3">
    <location>
        <position position="167"/>
    </location>
    <ligand>
        <name>ATP</name>
        <dbReference type="ChEBI" id="CHEBI:30616"/>
    </ligand>
</feature>
<organism evidence="5 6">
    <name type="scientific">Marine Group III euryarchaeote</name>
    <dbReference type="NCBI Taxonomy" id="2173149"/>
    <lineage>
        <taxon>Archaea</taxon>
        <taxon>Methanobacteriati</taxon>
        <taxon>Thermoplasmatota</taxon>
        <taxon>Thermoplasmata</taxon>
        <taxon>Candidatus Thermoprofundales</taxon>
    </lineage>
</organism>
<feature type="binding site" evidence="2">
    <location>
        <position position="3"/>
    </location>
    <ligand>
        <name>Zn(2+)</name>
        <dbReference type="ChEBI" id="CHEBI:29105"/>
        <label>1</label>
    </ligand>
</feature>
<evidence type="ECO:0000313" key="6">
    <source>
        <dbReference type="Proteomes" id="UP000589516"/>
    </source>
</evidence>
<feature type="binding site" evidence="2">
    <location>
        <position position="6"/>
    </location>
    <ligand>
        <name>Zn(2+)</name>
        <dbReference type="ChEBI" id="CHEBI:29105"/>
        <label>1</label>
    </ligand>
</feature>
<dbReference type="GO" id="GO:0016740">
    <property type="term" value="F:transferase activity"/>
    <property type="evidence" value="ECO:0007669"/>
    <property type="project" value="UniProtKB-KW"/>
</dbReference>
<keyword evidence="1" id="KW-0808">Transferase</keyword>
<dbReference type="PIRSF" id="PIRSF004976">
    <property type="entry name" value="ATPase_YdaO"/>
    <property type="match status" value="1"/>
</dbReference>
<dbReference type="GO" id="GO:0005524">
    <property type="term" value="F:ATP binding"/>
    <property type="evidence" value="ECO:0007669"/>
    <property type="project" value="UniProtKB-KW"/>
</dbReference>